<dbReference type="OrthoDB" id="6147913at2759"/>
<keyword evidence="6" id="KW-1185">Reference proteome</keyword>
<accession>A0A164EM17</accession>
<feature type="domain" description="Myb/SANT-like DNA-binding" evidence="4">
    <location>
        <begin position="32"/>
        <end position="76"/>
    </location>
</feature>
<comment type="function">
    <text evidence="3">Involved in transvection phenomena (= synapsis-dependent gene expression), where the synaptic pairing of chromosomes carrying genes with which zeste interacts influences the expression of these genes. Zeste binds to DNA and stimulates transcription from a nearby promoter.</text>
</comment>
<evidence type="ECO:0000256" key="2">
    <source>
        <dbReference type="ARBA" id="ARBA00016807"/>
    </source>
</evidence>
<gene>
    <name evidence="5" type="ORF">APZ42_008481</name>
</gene>
<dbReference type="EMBL" id="LRGB01023263">
    <property type="protein sequence ID" value="KZR96916.1"/>
    <property type="molecule type" value="Genomic_DNA"/>
</dbReference>
<reference evidence="5 6" key="1">
    <citation type="submission" date="2016-03" db="EMBL/GenBank/DDBJ databases">
        <title>EvidentialGene: Evidence-directed Construction of Genes on Genomes.</title>
        <authorList>
            <person name="Gilbert D.G."/>
            <person name="Choi J.-H."/>
            <person name="Mockaitis K."/>
            <person name="Colbourne J."/>
            <person name="Pfrender M."/>
        </authorList>
    </citation>
    <scope>NUCLEOTIDE SEQUENCE [LARGE SCALE GENOMIC DNA]</scope>
    <source>
        <strain evidence="5 6">Xinb3</strain>
        <tissue evidence="5">Complete organism</tissue>
    </source>
</reference>
<protein>
    <recommendedName>
        <fullName evidence="2">Regulatory protein zeste</fullName>
    </recommendedName>
</protein>
<evidence type="ECO:0000313" key="6">
    <source>
        <dbReference type="Proteomes" id="UP000076858"/>
    </source>
</evidence>
<evidence type="ECO:0000256" key="3">
    <source>
        <dbReference type="ARBA" id="ARBA00025466"/>
    </source>
</evidence>
<sequence>MASNNKVKALKKSVNKPISVCESSVSLKNRIEWTTQEENFLVDEFELRRHILQGAHDHPVTREKKTKAWNEIHETICLEFPDGGGPEYQFKKPLHKKIFEDVIGVNNPAIANGGIEGGVESETASSSCVVKARKSTPTPNVDDIAEDERSNHSVITSDGIVDIT</sequence>
<evidence type="ECO:0000256" key="1">
    <source>
        <dbReference type="ARBA" id="ARBA00011764"/>
    </source>
</evidence>
<dbReference type="Proteomes" id="UP000076858">
    <property type="component" value="Unassembled WGS sequence"/>
</dbReference>
<dbReference type="AlphaFoldDB" id="A0A164EM17"/>
<dbReference type="InterPro" id="IPR028002">
    <property type="entry name" value="Myb_DNA-bind_5"/>
</dbReference>
<proteinExistence type="predicted"/>
<evidence type="ECO:0000259" key="4">
    <source>
        <dbReference type="Pfam" id="PF13873"/>
    </source>
</evidence>
<comment type="caution">
    <text evidence="5">The sequence shown here is derived from an EMBL/GenBank/DDBJ whole genome shotgun (WGS) entry which is preliminary data.</text>
</comment>
<name>A0A164EM17_9CRUS</name>
<organism evidence="5 6">
    <name type="scientific">Daphnia magna</name>
    <dbReference type="NCBI Taxonomy" id="35525"/>
    <lineage>
        <taxon>Eukaryota</taxon>
        <taxon>Metazoa</taxon>
        <taxon>Ecdysozoa</taxon>
        <taxon>Arthropoda</taxon>
        <taxon>Crustacea</taxon>
        <taxon>Branchiopoda</taxon>
        <taxon>Diplostraca</taxon>
        <taxon>Cladocera</taxon>
        <taxon>Anomopoda</taxon>
        <taxon>Daphniidae</taxon>
        <taxon>Daphnia</taxon>
    </lineage>
</organism>
<evidence type="ECO:0000313" key="5">
    <source>
        <dbReference type="EMBL" id="KZR96916.1"/>
    </source>
</evidence>
<dbReference type="Pfam" id="PF13873">
    <property type="entry name" value="Myb_DNA-bind_5"/>
    <property type="match status" value="1"/>
</dbReference>
<comment type="subunit">
    <text evidence="1">Self-associates forming complexes of several hundred monomers.</text>
</comment>